<keyword evidence="4 6" id="KW-0732">Signal</keyword>
<dbReference type="RefSeq" id="WP_273379311.1">
    <property type="nucleotide sequence ID" value="NZ_PIUK01000071.1"/>
</dbReference>
<dbReference type="GO" id="GO:1904680">
    <property type="term" value="F:peptide transmembrane transporter activity"/>
    <property type="evidence" value="ECO:0007669"/>
    <property type="project" value="TreeGrafter"/>
</dbReference>
<evidence type="ECO:0000256" key="5">
    <source>
        <dbReference type="SAM" id="MobiDB-lite"/>
    </source>
</evidence>
<feature type="compositionally biased region" description="Low complexity" evidence="5">
    <location>
        <begin position="42"/>
        <end position="59"/>
    </location>
</feature>
<comment type="similarity">
    <text evidence="2">Belongs to the bacterial solute-binding protein 5 family.</text>
</comment>
<dbReference type="AlphaFoldDB" id="A0A953I8H1"/>
<dbReference type="GO" id="GO:0042597">
    <property type="term" value="C:periplasmic space"/>
    <property type="evidence" value="ECO:0007669"/>
    <property type="project" value="UniProtKB-ARBA"/>
</dbReference>
<evidence type="ECO:0000313" key="9">
    <source>
        <dbReference type="Proteomes" id="UP000732377"/>
    </source>
</evidence>
<dbReference type="GO" id="GO:0043190">
    <property type="term" value="C:ATP-binding cassette (ABC) transporter complex"/>
    <property type="evidence" value="ECO:0007669"/>
    <property type="project" value="InterPro"/>
</dbReference>
<evidence type="ECO:0000256" key="6">
    <source>
        <dbReference type="SAM" id="SignalP"/>
    </source>
</evidence>
<name>A0A953I8H1_SYMTR</name>
<feature type="region of interest" description="Disordered" evidence="5">
    <location>
        <begin position="26"/>
        <end position="70"/>
    </location>
</feature>
<keyword evidence="3" id="KW-0813">Transport</keyword>
<dbReference type="PIRSF" id="PIRSF002741">
    <property type="entry name" value="MppA"/>
    <property type="match status" value="1"/>
</dbReference>
<dbReference type="PANTHER" id="PTHR30290">
    <property type="entry name" value="PERIPLASMIC BINDING COMPONENT OF ABC TRANSPORTER"/>
    <property type="match status" value="1"/>
</dbReference>
<comment type="subcellular location">
    <subcellularLocation>
        <location evidence="1">Cell membrane</location>
        <topology evidence="1">Lipid-anchor</topology>
    </subcellularLocation>
</comment>
<reference evidence="8" key="1">
    <citation type="submission" date="2017-11" db="EMBL/GenBank/DDBJ databases">
        <title>Three new genomes from thermophilic consortium.</title>
        <authorList>
            <person name="Quaggio R."/>
            <person name="Amgarten D."/>
            <person name="Setubal J.C."/>
        </authorList>
    </citation>
    <scope>NUCLEOTIDE SEQUENCE</scope>
    <source>
        <strain evidence="8">ZCTH01-B2</strain>
    </source>
</reference>
<protein>
    <submittedName>
        <fullName evidence="8">Peptide ABC transporter substrate-binding protein</fullName>
    </submittedName>
</protein>
<dbReference type="PROSITE" id="PS51257">
    <property type="entry name" value="PROKAR_LIPOPROTEIN"/>
    <property type="match status" value="1"/>
</dbReference>
<dbReference type="GO" id="GO:0015833">
    <property type="term" value="P:peptide transport"/>
    <property type="evidence" value="ECO:0007669"/>
    <property type="project" value="TreeGrafter"/>
</dbReference>
<feature type="chain" id="PRO_5038802499" evidence="6">
    <location>
        <begin position="23"/>
        <end position="572"/>
    </location>
</feature>
<dbReference type="InterPro" id="IPR039424">
    <property type="entry name" value="SBP_5"/>
</dbReference>
<dbReference type="PANTHER" id="PTHR30290:SF9">
    <property type="entry name" value="OLIGOPEPTIDE-BINDING PROTEIN APPA"/>
    <property type="match status" value="1"/>
</dbReference>
<feature type="domain" description="Solute-binding protein family 5" evidence="7">
    <location>
        <begin position="107"/>
        <end position="475"/>
    </location>
</feature>
<evidence type="ECO:0000256" key="4">
    <source>
        <dbReference type="ARBA" id="ARBA00022729"/>
    </source>
</evidence>
<gene>
    <name evidence="8" type="ORF">CWE10_08780</name>
</gene>
<dbReference type="Gene3D" id="3.40.190.10">
    <property type="entry name" value="Periplasmic binding protein-like II"/>
    <property type="match status" value="1"/>
</dbReference>
<feature type="signal peptide" evidence="6">
    <location>
        <begin position="1"/>
        <end position="22"/>
    </location>
</feature>
<dbReference type="SUPFAM" id="SSF53850">
    <property type="entry name" value="Periplasmic binding protein-like II"/>
    <property type="match status" value="1"/>
</dbReference>
<evidence type="ECO:0000256" key="3">
    <source>
        <dbReference type="ARBA" id="ARBA00022448"/>
    </source>
</evidence>
<proteinExistence type="inferred from homology"/>
<dbReference type="Gene3D" id="3.10.105.10">
    <property type="entry name" value="Dipeptide-binding Protein, Domain 3"/>
    <property type="match status" value="1"/>
</dbReference>
<comment type="caution">
    <text evidence="8">The sequence shown here is derived from an EMBL/GenBank/DDBJ whole genome shotgun (WGS) entry which is preliminary data.</text>
</comment>
<dbReference type="EMBL" id="PIUK01000071">
    <property type="protein sequence ID" value="MBY6276303.1"/>
    <property type="molecule type" value="Genomic_DNA"/>
</dbReference>
<evidence type="ECO:0000256" key="1">
    <source>
        <dbReference type="ARBA" id="ARBA00004193"/>
    </source>
</evidence>
<dbReference type="InterPro" id="IPR000914">
    <property type="entry name" value="SBP_5_dom"/>
</dbReference>
<accession>A0A953I8H1</accession>
<dbReference type="Proteomes" id="UP000732377">
    <property type="component" value="Unassembled WGS sequence"/>
</dbReference>
<evidence type="ECO:0000259" key="7">
    <source>
        <dbReference type="Pfam" id="PF00496"/>
    </source>
</evidence>
<organism evidence="8 9">
    <name type="scientific">Symbiobacterium thermophilum</name>
    <dbReference type="NCBI Taxonomy" id="2734"/>
    <lineage>
        <taxon>Bacteria</taxon>
        <taxon>Bacillati</taxon>
        <taxon>Bacillota</taxon>
        <taxon>Clostridia</taxon>
        <taxon>Eubacteriales</taxon>
        <taxon>Symbiobacteriaceae</taxon>
        <taxon>Symbiobacterium</taxon>
    </lineage>
</organism>
<evidence type="ECO:0000256" key="2">
    <source>
        <dbReference type="ARBA" id="ARBA00005695"/>
    </source>
</evidence>
<dbReference type="InterPro" id="IPR030678">
    <property type="entry name" value="Peptide/Ni-bd"/>
</dbReference>
<evidence type="ECO:0000313" key="8">
    <source>
        <dbReference type="EMBL" id="MBY6276303.1"/>
    </source>
</evidence>
<dbReference type="InterPro" id="IPR023765">
    <property type="entry name" value="SBP_5_CS"/>
</dbReference>
<dbReference type="PROSITE" id="PS01040">
    <property type="entry name" value="SBP_BACTERIAL_5"/>
    <property type="match status" value="1"/>
</dbReference>
<dbReference type="Pfam" id="PF00496">
    <property type="entry name" value="SBP_bac_5"/>
    <property type="match status" value="1"/>
</dbReference>
<sequence length="572" mass="63286">MRKNRRSLAAAALLLALSLVLAACGSKQSSPPASNGGGQQGGTQTPSTQTPSTQTPSGGPKVGGELNLRLNQDPDNLNPILSSSAYGSMIYGLVYSSLFDFDLDWSPKGDLAEDWWTSDDGLTFTVKLREGVKFHDGAELTSEDVVFTMQAIKHPDYTGPRASSMASIEDIVAVDKYTVEFKLKEPFAPIFTNINYGILQAKLFEGSEIGDMENHPVTWNPVGTGPYKFKEYVRGQYALLERNDEWFRSEEEGGAPFIQTIRMKVIPDDQTALAALENGEIDVDTPTPSEVKRLLTEYEGRLIPVQYERNGWGYILINTTKEPLTDVRVRQALTYALDREAIVLGALDGEAVVPPGPIPPVSWAYKDDLQTIGYDPAKAEQLLQEAGFTKGADGIYQKDGKPLELNLYASSGSSLIEALTTMARQMWQDVGIKVNVNLMDFNAMNENHLQPGNYDMAFQAFNLGLDPDSLYALFHGSLAKPNAAGLVTSFNRMRYDNPEVNALLEEGRRESDKEKRKEIYGQAQQLIVNDAPVILMYSNLYTDFHTPRVKGVVNFPGAGATLDYLYKWWIEE</sequence>
<dbReference type="Gene3D" id="3.90.76.10">
    <property type="entry name" value="Dipeptide-binding Protein, Domain 1"/>
    <property type="match status" value="1"/>
</dbReference>